<reference evidence="2 3" key="1">
    <citation type="journal article" date="2013" name="Proc. Natl. Acad. Sci. U.S.A.">
        <title>Fine-scale variation in meiotic recombination in Mimulus inferred from population shotgun sequencing.</title>
        <authorList>
            <person name="Hellsten U."/>
            <person name="Wright K.M."/>
            <person name="Jenkins J."/>
            <person name="Shu S."/>
            <person name="Yuan Y."/>
            <person name="Wessler S.R."/>
            <person name="Schmutz J."/>
            <person name="Willis J.H."/>
            <person name="Rokhsar D.S."/>
        </authorList>
    </citation>
    <scope>NUCLEOTIDE SEQUENCE [LARGE SCALE GENOMIC DNA]</scope>
    <source>
        <strain evidence="3">cv. DUN x IM62</strain>
    </source>
</reference>
<dbReference type="InterPro" id="IPR005174">
    <property type="entry name" value="KIB1-4_b-propeller"/>
</dbReference>
<protein>
    <recommendedName>
        <fullName evidence="1">KIB1-4 beta-propeller domain-containing protein</fullName>
    </recommendedName>
</protein>
<proteinExistence type="predicted"/>
<dbReference type="Pfam" id="PF03478">
    <property type="entry name" value="Beta-prop_KIB1-4"/>
    <property type="match status" value="1"/>
</dbReference>
<dbReference type="EMBL" id="KI630241">
    <property type="protein sequence ID" value="EYU43590.1"/>
    <property type="molecule type" value="Genomic_DNA"/>
</dbReference>
<dbReference type="AlphaFoldDB" id="A0A022RX96"/>
<evidence type="ECO:0000313" key="2">
    <source>
        <dbReference type="EMBL" id="EYU43590.1"/>
    </source>
</evidence>
<dbReference type="eggNOG" id="ENOG502RQG7">
    <property type="taxonomic scope" value="Eukaryota"/>
</dbReference>
<name>A0A022RX96_ERYGU</name>
<dbReference type="PANTHER" id="PTHR33127">
    <property type="entry name" value="TRANSMEMBRANE PROTEIN"/>
    <property type="match status" value="1"/>
</dbReference>
<evidence type="ECO:0000313" key="3">
    <source>
        <dbReference type="Proteomes" id="UP000030748"/>
    </source>
</evidence>
<gene>
    <name evidence="2" type="ORF">MIMGU_mgv1a026256mg</name>
</gene>
<dbReference type="PANTHER" id="PTHR33127:SF69">
    <property type="entry name" value="OS09G0340800 PROTEIN"/>
    <property type="match status" value="1"/>
</dbReference>
<keyword evidence="3" id="KW-1185">Reference proteome</keyword>
<organism evidence="2 3">
    <name type="scientific">Erythranthe guttata</name>
    <name type="common">Yellow monkey flower</name>
    <name type="synonym">Mimulus guttatus</name>
    <dbReference type="NCBI Taxonomy" id="4155"/>
    <lineage>
        <taxon>Eukaryota</taxon>
        <taxon>Viridiplantae</taxon>
        <taxon>Streptophyta</taxon>
        <taxon>Embryophyta</taxon>
        <taxon>Tracheophyta</taxon>
        <taxon>Spermatophyta</taxon>
        <taxon>Magnoliopsida</taxon>
        <taxon>eudicotyledons</taxon>
        <taxon>Gunneridae</taxon>
        <taxon>Pentapetalae</taxon>
        <taxon>asterids</taxon>
        <taxon>lamiids</taxon>
        <taxon>Lamiales</taxon>
        <taxon>Phrymaceae</taxon>
        <taxon>Erythranthe</taxon>
    </lineage>
</organism>
<accession>A0A022RX96</accession>
<feature type="domain" description="KIB1-4 beta-propeller" evidence="1">
    <location>
        <begin position="14"/>
        <end position="150"/>
    </location>
</feature>
<feature type="non-terminal residue" evidence="2">
    <location>
        <position position="1"/>
    </location>
</feature>
<sequence>CNTIDPFDAKKKRMQFTSIAKLQGVVVALSLQGALAVIQETDSCLTIKAISSSRAVPSVSSRFFKEYFVQLNGEIFLVFLINQKTTSVVDKVEVSRLCFPDLKWIKVEKIQGKTLFVDQCRNRVSSIETGYRGNCIYFTQGSENKWWIYDLGSACISPA</sequence>
<evidence type="ECO:0000259" key="1">
    <source>
        <dbReference type="Pfam" id="PF03478"/>
    </source>
</evidence>
<dbReference type="Proteomes" id="UP000030748">
    <property type="component" value="Unassembled WGS sequence"/>
</dbReference>